<feature type="region of interest" description="Disordered" evidence="1">
    <location>
        <begin position="19"/>
        <end position="42"/>
    </location>
</feature>
<sequence length="42" mass="4666">MLSKKTIFISFAVLAEKPRGTSGQEGNKHARVHFLKTGNLPR</sequence>
<reference evidence="2" key="1">
    <citation type="submission" date="2014-11" db="EMBL/GenBank/DDBJ databases">
        <authorList>
            <person name="Amaro Gonzalez C."/>
        </authorList>
    </citation>
    <scope>NUCLEOTIDE SEQUENCE</scope>
</reference>
<protein>
    <submittedName>
        <fullName evidence="2">Uncharacterized protein</fullName>
    </submittedName>
</protein>
<proteinExistence type="predicted"/>
<dbReference type="EMBL" id="GBXM01034543">
    <property type="protein sequence ID" value="JAH74034.1"/>
    <property type="molecule type" value="Transcribed_RNA"/>
</dbReference>
<name>A0A0E9V7E1_ANGAN</name>
<accession>A0A0E9V7E1</accession>
<evidence type="ECO:0000256" key="1">
    <source>
        <dbReference type="SAM" id="MobiDB-lite"/>
    </source>
</evidence>
<organism evidence="2">
    <name type="scientific">Anguilla anguilla</name>
    <name type="common">European freshwater eel</name>
    <name type="synonym">Muraena anguilla</name>
    <dbReference type="NCBI Taxonomy" id="7936"/>
    <lineage>
        <taxon>Eukaryota</taxon>
        <taxon>Metazoa</taxon>
        <taxon>Chordata</taxon>
        <taxon>Craniata</taxon>
        <taxon>Vertebrata</taxon>
        <taxon>Euteleostomi</taxon>
        <taxon>Actinopterygii</taxon>
        <taxon>Neopterygii</taxon>
        <taxon>Teleostei</taxon>
        <taxon>Anguilliformes</taxon>
        <taxon>Anguillidae</taxon>
        <taxon>Anguilla</taxon>
    </lineage>
</organism>
<dbReference type="AlphaFoldDB" id="A0A0E9V7E1"/>
<reference evidence="2" key="2">
    <citation type="journal article" date="2015" name="Fish Shellfish Immunol.">
        <title>Early steps in the European eel (Anguilla anguilla)-Vibrio vulnificus interaction in the gills: Role of the RtxA13 toxin.</title>
        <authorList>
            <person name="Callol A."/>
            <person name="Pajuelo D."/>
            <person name="Ebbesson L."/>
            <person name="Teles M."/>
            <person name="MacKenzie S."/>
            <person name="Amaro C."/>
        </authorList>
    </citation>
    <scope>NUCLEOTIDE SEQUENCE</scope>
</reference>
<evidence type="ECO:0000313" key="2">
    <source>
        <dbReference type="EMBL" id="JAH74034.1"/>
    </source>
</evidence>